<feature type="domain" description="Nitrite/Sulfite reductase ferredoxin-like" evidence="1">
    <location>
        <begin position="3"/>
        <end position="44"/>
    </location>
</feature>
<evidence type="ECO:0000313" key="2">
    <source>
        <dbReference type="EMBL" id="MBB3838518.1"/>
    </source>
</evidence>
<sequence>MPYLRIATQGGVITPDELQRLAMLAKKWALGKIEVGFRQDLLIPCTDSQRSLLRSQLMSEGFGVEEAAAVHPNIVSSLVAQNIFPQLSWLRSGDYLDILDEFTFRPRLKINLIDPTQELIRPLTGELNFIASPTPSFWYLVVNLSELGGIHVWPKLVDGEQIADWVQHIEKIWLENPRPNPSFEELYGVVSKTFTGRTRPIQKELKLTPKPYPHHEGIYRYDDRYWMGLYQRENEFDTTFLEALCQLCIDTKIGRLYPTPFKTFIVRDIPKETIYQWEKLLGIWGIHTHYSSLELNWQLPDAEASALRLKTELVEAFERLRIRTSSLSFGIGHRNAETTSTIVIEPLSTDYQRFRVVHSPDFYIGNTEWEVFAGDVARKNLPEILRRLTLKYYEQLSTDKKTSITRKTSGLKPAPTQRVMQCTHCQTVAELPLPLPSSYLCSLCDAPVADFVEVELEIAP</sequence>
<proteinExistence type="predicted"/>
<dbReference type="Proteomes" id="UP000541352">
    <property type="component" value="Unassembled WGS sequence"/>
</dbReference>
<name>A0A7W5ZJN1_9BACT</name>
<gene>
    <name evidence="2" type="ORF">FHS57_002523</name>
</gene>
<evidence type="ECO:0000313" key="3">
    <source>
        <dbReference type="Proteomes" id="UP000541352"/>
    </source>
</evidence>
<keyword evidence="3" id="KW-1185">Reference proteome</keyword>
<dbReference type="AlphaFoldDB" id="A0A7W5ZJN1"/>
<accession>A0A7W5ZJN1</accession>
<dbReference type="RefSeq" id="WP_183974016.1">
    <property type="nucleotide sequence ID" value="NZ_JACIBY010000004.1"/>
</dbReference>
<reference evidence="2 3" key="1">
    <citation type="submission" date="2020-08" db="EMBL/GenBank/DDBJ databases">
        <title>Genomic Encyclopedia of Type Strains, Phase IV (KMG-IV): sequencing the most valuable type-strain genomes for metagenomic binning, comparative biology and taxonomic classification.</title>
        <authorList>
            <person name="Goeker M."/>
        </authorList>
    </citation>
    <scope>NUCLEOTIDE SEQUENCE [LARGE SCALE GENOMIC DNA]</scope>
    <source>
        <strain evidence="2 3">DSM 17976</strain>
    </source>
</reference>
<comment type="caution">
    <text evidence="2">The sequence shown here is derived from an EMBL/GenBank/DDBJ whole genome shotgun (WGS) entry which is preliminary data.</text>
</comment>
<evidence type="ECO:0000259" key="1">
    <source>
        <dbReference type="Pfam" id="PF03460"/>
    </source>
</evidence>
<protein>
    <recommendedName>
        <fullName evidence="1">Nitrite/Sulfite reductase ferredoxin-like domain-containing protein</fullName>
    </recommendedName>
</protein>
<dbReference type="Pfam" id="PF03460">
    <property type="entry name" value="NIR_SIR_ferr"/>
    <property type="match status" value="1"/>
</dbReference>
<organism evidence="2 3">
    <name type="scientific">Runella defluvii</name>
    <dbReference type="NCBI Taxonomy" id="370973"/>
    <lineage>
        <taxon>Bacteria</taxon>
        <taxon>Pseudomonadati</taxon>
        <taxon>Bacteroidota</taxon>
        <taxon>Cytophagia</taxon>
        <taxon>Cytophagales</taxon>
        <taxon>Spirosomataceae</taxon>
        <taxon>Runella</taxon>
    </lineage>
</organism>
<dbReference type="GO" id="GO:0016491">
    <property type="term" value="F:oxidoreductase activity"/>
    <property type="evidence" value="ECO:0007669"/>
    <property type="project" value="InterPro"/>
</dbReference>
<dbReference type="InterPro" id="IPR005117">
    <property type="entry name" value="NiRdtase/SiRdtase_haem-b_fer"/>
</dbReference>
<dbReference type="EMBL" id="JACIBY010000004">
    <property type="protein sequence ID" value="MBB3838518.1"/>
    <property type="molecule type" value="Genomic_DNA"/>
</dbReference>